<proteinExistence type="predicted"/>
<protein>
    <submittedName>
        <fullName evidence="1">Uncharacterized protein</fullName>
    </submittedName>
</protein>
<accession>A0A2P4YCA6</accession>
<keyword evidence="2" id="KW-1185">Reference proteome</keyword>
<sequence>MKMLHQELSFLVRMHDRNYVPTVYSFMKSEKGGREQDPHQDYTPAAIAKVANKYPGTIPCSMIVALGEGTKLQVFDGRIVTLPERLWSSFNLVGVFFFVET</sequence>
<evidence type="ECO:0000313" key="2">
    <source>
        <dbReference type="Proteomes" id="UP000237271"/>
    </source>
</evidence>
<dbReference type="OrthoDB" id="88488at2759"/>
<reference evidence="1 2" key="1">
    <citation type="journal article" date="2017" name="Genome Biol. Evol.">
        <title>Phytophthora megakarya and P. palmivora, closely related causal agents of cacao black pod rot, underwent increases in genome sizes and gene numbers by different mechanisms.</title>
        <authorList>
            <person name="Ali S.S."/>
            <person name="Shao J."/>
            <person name="Lary D.J."/>
            <person name="Kronmiller B."/>
            <person name="Shen D."/>
            <person name="Strem M.D."/>
            <person name="Amoako-Attah I."/>
            <person name="Akrofi A.Y."/>
            <person name="Begoude B.A."/>
            <person name="Ten Hoopen G.M."/>
            <person name="Coulibaly K."/>
            <person name="Kebe B.I."/>
            <person name="Melnick R.L."/>
            <person name="Guiltinan M.J."/>
            <person name="Tyler B.M."/>
            <person name="Meinhardt L.W."/>
            <person name="Bailey B.A."/>
        </authorList>
    </citation>
    <scope>NUCLEOTIDE SEQUENCE [LARGE SCALE GENOMIC DNA]</scope>
    <source>
        <strain evidence="2">sbr112.9</strain>
    </source>
</reference>
<dbReference type="EMBL" id="NCKW01003832">
    <property type="protein sequence ID" value="POM75430.1"/>
    <property type="molecule type" value="Genomic_DNA"/>
</dbReference>
<dbReference type="AlphaFoldDB" id="A0A2P4YCA6"/>
<gene>
    <name evidence="1" type="ORF">PHPALM_7471</name>
</gene>
<dbReference type="Proteomes" id="UP000237271">
    <property type="component" value="Unassembled WGS sequence"/>
</dbReference>
<organism evidence="1 2">
    <name type="scientific">Phytophthora palmivora</name>
    <dbReference type="NCBI Taxonomy" id="4796"/>
    <lineage>
        <taxon>Eukaryota</taxon>
        <taxon>Sar</taxon>
        <taxon>Stramenopiles</taxon>
        <taxon>Oomycota</taxon>
        <taxon>Peronosporomycetes</taxon>
        <taxon>Peronosporales</taxon>
        <taxon>Peronosporaceae</taxon>
        <taxon>Phytophthora</taxon>
    </lineage>
</organism>
<name>A0A2P4YCA6_9STRA</name>
<evidence type="ECO:0000313" key="1">
    <source>
        <dbReference type="EMBL" id="POM75430.1"/>
    </source>
</evidence>
<comment type="caution">
    <text evidence="1">The sequence shown here is derived from an EMBL/GenBank/DDBJ whole genome shotgun (WGS) entry which is preliminary data.</text>
</comment>